<dbReference type="InterPro" id="IPR004474">
    <property type="entry name" value="LytR_CpsA_psr"/>
</dbReference>
<reference evidence="3 4" key="1">
    <citation type="submission" date="2020-02" db="EMBL/GenBank/DDBJ databases">
        <title>Whole-genome analyses of novel actinobacteria.</title>
        <authorList>
            <person name="Sahin N."/>
        </authorList>
    </citation>
    <scope>NUCLEOTIDE SEQUENCE [LARGE SCALE GENOMIC DNA]</scope>
    <source>
        <strain evidence="3 4">A7024</strain>
    </source>
</reference>
<dbReference type="Pfam" id="PF03816">
    <property type="entry name" value="LytR_cpsA_psr"/>
    <property type="match status" value="1"/>
</dbReference>
<feature type="domain" description="Cell envelope-related transcriptional attenuator" evidence="2">
    <location>
        <begin position="92"/>
        <end position="248"/>
    </location>
</feature>
<dbReference type="RefSeq" id="WP_165235223.1">
    <property type="nucleotide sequence ID" value="NZ_JAAKZV010000030.1"/>
</dbReference>
<sequence>MPSPRHARTARRPRRRRIAVWCGAVVLLVVVGGGAMAAYTGLSGNIATTDLHSRLGSDRPPRSGAGMNILVLGSDSRAGENQSYGAGVAGARSDTAMLVHVGAGRKSAAVVSVPRDTIVRRPACPLDGGGTAPGERAAMFNTAYGVGGNACTVKTVEGMSGIRVDHVMEIDFTGFKRLIDAMGGVRVTVPQAIHDPKSGLDLGKGTHRLRGEEALALVRTRYGIGDGSDLGRIRLQQKFMAALADQLKSEGLLGDPVRLYKVADAATSALTTDKELGSLSALLGLARSLKGVNPDAITFRTLPVRPYPADPNRVEPSQPAAGDLWQALREDKRLPPKS</sequence>
<comment type="caution">
    <text evidence="3">The sequence shown here is derived from an EMBL/GenBank/DDBJ whole genome shotgun (WGS) entry which is preliminary data.</text>
</comment>
<accession>A0A6G4TW95</accession>
<dbReference type="PANTHER" id="PTHR33392">
    <property type="entry name" value="POLYISOPRENYL-TEICHOIC ACID--PEPTIDOGLYCAN TEICHOIC ACID TRANSFERASE TAGU"/>
    <property type="match status" value="1"/>
</dbReference>
<protein>
    <submittedName>
        <fullName evidence="3">LytR family transcriptional regulator</fullName>
    </submittedName>
</protein>
<evidence type="ECO:0000259" key="2">
    <source>
        <dbReference type="Pfam" id="PF03816"/>
    </source>
</evidence>
<keyword evidence="4" id="KW-1185">Reference proteome</keyword>
<evidence type="ECO:0000313" key="3">
    <source>
        <dbReference type="EMBL" id="NGN64255.1"/>
    </source>
</evidence>
<dbReference type="EMBL" id="JAAKZV010000030">
    <property type="protein sequence ID" value="NGN64255.1"/>
    <property type="molecule type" value="Genomic_DNA"/>
</dbReference>
<gene>
    <name evidence="3" type="ORF">G5C51_10115</name>
</gene>
<comment type="similarity">
    <text evidence="1">Belongs to the LytR/CpsA/Psr (LCP) family.</text>
</comment>
<dbReference type="Proteomes" id="UP000481583">
    <property type="component" value="Unassembled WGS sequence"/>
</dbReference>
<name>A0A6G4TW95_9ACTN</name>
<evidence type="ECO:0000256" key="1">
    <source>
        <dbReference type="ARBA" id="ARBA00006068"/>
    </source>
</evidence>
<evidence type="ECO:0000313" key="4">
    <source>
        <dbReference type="Proteomes" id="UP000481583"/>
    </source>
</evidence>
<proteinExistence type="inferred from homology"/>
<dbReference type="Gene3D" id="3.40.630.190">
    <property type="entry name" value="LCP protein"/>
    <property type="match status" value="1"/>
</dbReference>
<dbReference type="AlphaFoldDB" id="A0A6G4TW95"/>
<dbReference type="PANTHER" id="PTHR33392:SF6">
    <property type="entry name" value="POLYISOPRENYL-TEICHOIC ACID--PEPTIDOGLYCAN TEICHOIC ACID TRANSFERASE TAGU"/>
    <property type="match status" value="1"/>
</dbReference>
<dbReference type="InterPro" id="IPR050922">
    <property type="entry name" value="LytR/CpsA/Psr_CW_biosynth"/>
</dbReference>
<dbReference type="NCBIfam" id="TIGR00350">
    <property type="entry name" value="lytR_cpsA_psr"/>
    <property type="match status" value="1"/>
</dbReference>
<organism evidence="3 4">
    <name type="scientific">Streptomyces coryli</name>
    <dbReference type="NCBI Taxonomy" id="1128680"/>
    <lineage>
        <taxon>Bacteria</taxon>
        <taxon>Bacillati</taxon>
        <taxon>Actinomycetota</taxon>
        <taxon>Actinomycetes</taxon>
        <taxon>Kitasatosporales</taxon>
        <taxon>Streptomycetaceae</taxon>
        <taxon>Streptomyces</taxon>
    </lineage>
</organism>